<dbReference type="EC" id="1.1.5.3" evidence="6"/>
<dbReference type="AlphaFoldDB" id="A0A845BHF0"/>
<keyword evidence="5 6" id="KW-0560">Oxidoreductase</keyword>
<dbReference type="InterPro" id="IPR036188">
    <property type="entry name" value="FAD/NAD-bd_sf"/>
</dbReference>
<evidence type="ECO:0000256" key="6">
    <source>
        <dbReference type="RuleBase" id="RU361217"/>
    </source>
</evidence>
<dbReference type="PANTHER" id="PTHR11985:SF15">
    <property type="entry name" value="GLYCEROL-3-PHOSPHATE DEHYDROGENASE, MITOCHONDRIAL"/>
    <property type="match status" value="1"/>
</dbReference>
<dbReference type="PRINTS" id="PR01001">
    <property type="entry name" value="FADG3PDH"/>
</dbReference>
<keyword evidence="4" id="KW-0274">FAD</keyword>
<dbReference type="OrthoDB" id="9766796at2"/>
<dbReference type="Proteomes" id="UP000460715">
    <property type="component" value="Unassembled WGS sequence"/>
</dbReference>
<dbReference type="SUPFAM" id="SSF51905">
    <property type="entry name" value="FAD/NAD(P)-binding domain"/>
    <property type="match status" value="1"/>
</dbReference>
<comment type="catalytic activity">
    <reaction evidence="6">
        <text>a quinone + sn-glycerol 3-phosphate = dihydroxyacetone phosphate + a quinol</text>
        <dbReference type="Rhea" id="RHEA:18977"/>
        <dbReference type="ChEBI" id="CHEBI:24646"/>
        <dbReference type="ChEBI" id="CHEBI:57597"/>
        <dbReference type="ChEBI" id="CHEBI:57642"/>
        <dbReference type="ChEBI" id="CHEBI:132124"/>
        <dbReference type="EC" id="1.1.5.3"/>
    </reaction>
</comment>
<accession>A0A845BHF0</accession>
<evidence type="ECO:0000256" key="3">
    <source>
        <dbReference type="ARBA" id="ARBA00022630"/>
    </source>
</evidence>
<dbReference type="InterPro" id="IPR006076">
    <property type="entry name" value="FAD-dep_OxRdtase"/>
</dbReference>
<comment type="similarity">
    <text evidence="2 6">Belongs to the FAD-dependent glycerol-3-phosphate dehydrogenase family.</text>
</comment>
<evidence type="ECO:0000256" key="5">
    <source>
        <dbReference type="ARBA" id="ARBA00023002"/>
    </source>
</evidence>
<dbReference type="PROSITE" id="PS00977">
    <property type="entry name" value="FAD_G3PDH_1"/>
    <property type="match status" value="1"/>
</dbReference>
<evidence type="ECO:0000256" key="4">
    <source>
        <dbReference type="ARBA" id="ARBA00022827"/>
    </source>
</evidence>
<dbReference type="InterPro" id="IPR000447">
    <property type="entry name" value="G3P_DH_FAD-dep"/>
</dbReference>
<evidence type="ECO:0000256" key="2">
    <source>
        <dbReference type="ARBA" id="ARBA00007330"/>
    </source>
</evidence>
<keyword evidence="10" id="KW-1185">Reference proteome</keyword>
<dbReference type="PANTHER" id="PTHR11985">
    <property type="entry name" value="GLYCEROL-3-PHOSPHATE DEHYDROGENASE"/>
    <property type="match status" value="1"/>
</dbReference>
<dbReference type="NCBIfam" id="NF009906">
    <property type="entry name" value="PRK13369.1"/>
    <property type="match status" value="1"/>
</dbReference>
<evidence type="ECO:0000313" key="9">
    <source>
        <dbReference type="EMBL" id="MXP64747.1"/>
    </source>
</evidence>
<protein>
    <recommendedName>
        <fullName evidence="6">Glycerol-3-phosphate dehydrogenase</fullName>
        <ecNumber evidence="6">1.1.5.3</ecNumber>
    </recommendedName>
</protein>
<dbReference type="Gene3D" id="6.10.250.1890">
    <property type="match status" value="1"/>
</dbReference>
<evidence type="ECO:0000259" key="8">
    <source>
        <dbReference type="Pfam" id="PF16901"/>
    </source>
</evidence>
<dbReference type="InterPro" id="IPR038299">
    <property type="entry name" value="DAO_C_sf"/>
</dbReference>
<feature type="domain" description="Alpha-glycerophosphate oxidase C-terminal" evidence="8">
    <location>
        <begin position="391"/>
        <end position="495"/>
    </location>
</feature>
<dbReference type="Gene3D" id="3.50.50.60">
    <property type="entry name" value="FAD/NAD(P)-binding domain"/>
    <property type="match status" value="1"/>
</dbReference>
<name>A0A845BHF0_9PROT</name>
<dbReference type="Pfam" id="PF01266">
    <property type="entry name" value="DAO"/>
    <property type="match status" value="1"/>
</dbReference>
<gene>
    <name evidence="9" type="ORF">E0493_15450</name>
</gene>
<comment type="caution">
    <text evidence="9">The sequence shown here is derived from an EMBL/GenBank/DDBJ whole genome shotgun (WGS) entry which is preliminary data.</text>
</comment>
<dbReference type="GO" id="GO:0046168">
    <property type="term" value="P:glycerol-3-phosphate catabolic process"/>
    <property type="evidence" value="ECO:0007669"/>
    <property type="project" value="TreeGrafter"/>
</dbReference>
<reference evidence="9 10" key="1">
    <citation type="submission" date="2019-03" db="EMBL/GenBank/DDBJ databases">
        <title>Roseomonas sp. a novel Roseomonas species isolated from Sea whip Gorgonian.</title>
        <authorList>
            <person name="Li F."/>
            <person name="Pan X."/>
            <person name="Huang S."/>
            <person name="Li Z."/>
            <person name="Meng B."/>
        </authorList>
    </citation>
    <scope>NUCLEOTIDE SEQUENCE [LARGE SCALE GENOMIC DNA]</scope>
    <source>
        <strain evidence="9 10">M0104</strain>
    </source>
</reference>
<proteinExistence type="inferred from homology"/>
<dbReference type="SUPFAM" id="SSF54373">
    <property type="entry name" value="FAD-linked reductases, C-terminal domain"/>
    <property type="match status" value="1"/>
</dbReference>
<dbReference type="PROSITE" id="PS00978">
    <property type="entry name" value="FAD_G3PDH_2"/>
    <property type="match status" value="1"/>
</dbReference>
<evidence type="ECO:0000313" key="10">
    <source>
        <dbReference type="Proteomes" id="UP000460715"/>
    </source>
</evidence>
<keyword evidence="3 6" id="KW-0285">Flavoprotein</keyword>
<dbReference type="Pfam" id="PF16901">
    <property type="entry name" value="DAO_C"/>
    <property type="match status" value="1"/>
</dbReference>
<dbReference type="NCBIfam" id="NF008899">
    <property type="entry name" value="PRK12266.1"/>
    <property type="match status" value="1"/>
</dbReference>
<dbReference type="EMBL" id="SNVJ01000014">
    <property type="protein sequence ID" value="MXP64747.1"/>
    <property type="molecule type" value="Genomic_DNA"/>
</dbReference>
<organism evidence="9 10">
    <name type="scientific">Teichococcus coralli</name>
    <dbReference type="NCBI Taxonomy" id="2545983"/>
    <lineage>
        <taxon>Bacteria</taxon>
        <taxon>Pseudomonadati</taxon>
        <taxon>Pseudomonadota</taxon>
        <taxon>Alphaproteobacteria</taxon>
        <taxon>Acetobacterales</taxon>
        <taxon>Roseomonadaceae</taxon>
        <taxon>Roseomonas</taxon>
    </lineage>
</organism>
<evidence type="ECO:0000259" key="7">
    <source>
        <dbReference type="Pfam" id="PF01266"/>
    </source>
</evidence>
<feature type="domain" description="FAD dependent oxidoreductase" evidence="7">
    <location>
        <begin position="11"/>
        <end position="368"/>
    </location>
</feature>
<evidence type="ECO:0000256" key="1">
    <source>
        <dbReference type="ARBA" id="ARBA00001974"/>
    </source>
</evidence>
<sequence length="516" mass="56101">MPRMPESGVQDLLVVGGGVNGCGIARDAAGRGLSVTLAEQGDLAGATSSASTKLIHGGLRYLEYREFRLVREALAEREVLLRAAPHIVWPLRFVLPHHAGLRPWPLLRLGLFLYDHLGGRRLLPPTRALDLRRDPAGAPLRPEFRRGFEYSDCWVEDARLVVLNARDAADRGATVLTRTRCLSARREAGLWRATLRDEASGTTREVAARVLVNAAGAWVSRVAAEVAGVQAPARVRLVKGSHIVTRRLFGHDRCYTFQNADGRVCFAIPYEEDFTLIGTTDEDVSGDPAAPAISPAETTYLCQAVSAYFRQPVNVSDVVWSYAGIRPLYDDGASDAQAATRDYVLALDEQNRGEAPLLSIFGGKITTYRRLAEAALARLAPFFPGMGMPWTASTALPGGDFPWNGAADLAAALRGAYPFLSPPQARRLVRRYGTRAAAMLGDARSEADLGVQFGAGLSAREVDWQMREEWARAPADILWRRSKLGLRIDAAGQAALADWMARARPVVARAAGRAAE</sequence>
<comment type="cofactor">
    <cofactor evidence="1 6">
        <name>FAD</name>
        <dbReference type="ChEBI" id="CHEBI:57692"/>
    </cofactor>
</comment>
<dbReference type="InterPro" id="IPR031656">
    <property type="entry name" value="DAO_C"/>
</dbReference>
<dbReference type="GO" id="GO:0004368">
    <property type="term" value="F:glycerol-3-phosphate dehydrogenase (quinone) activity"/>
    <property type="evidence" value="ECO:0007669"/>
    <property type="project" value="UniProtKB-EC"/>
</dbReference>
<dbReference type="GO" id="GO:0009331">
    <property type="term" value="C:glycerol-3-phosphate dehydrogenase (FAD) complex"/>
    <property type="evidence" value="ECO:0007669"/>
    <property type="project" value="UniProtKB-UniRule"/>
</dbReference>
<dbReference type="Gene3D" id="3.30.9.10">
    <property type="entry name" value="D-Amino Acid Oxidase, subunit A, domain 2"/>
    <property type="match status" value="1"/>
</dbReference>
<dbReference type="Gene3D" id="1.10.8.870">
    <property type="entry name" value="Alpha-glycerophosphate oxidase, cap domain"/>
    <property type="match status" value="1"/>
</dbReference>